<evidence type="ECO:0000313" key="12">
    <source>
        <dbReference type="Proteomes" id="UP000605253"/>
    </source>
</evidence>
<reference evidence="11" key="1">
    <citation type="journal article" date="2014" name="Int. J. Syst. Evol. Microbiol.">
        <title>Complete genome sequence of Corynebacterium casei LMG S-19264T (=DSM 44701T), isolated from a smear-ripened cheese.</title>
        <authorList>
            <consortium name="US DOE Joint Genome Institute (JGI-PGF)"/>
            <person name="Walter F."/>
            <person name="Albersmeier A."/>
            <person name="Kalinowski J."/>
            <person name="Ruckert C."/>
        </authorList>
    </citation>
    <scope>NUCLEOTIDE SEQUENCE</scope>
    <source>
        <strain evidence="11">CGMCC 1.12181</strain>
    </source>
</reference>
<evidence type="ECO:0000256" key="8">
    <source>
        <dbReference type="PIRSR" id="PIRSR006487-1"/>
    </source>
</evidence>
<dbReference type="Pfam" id="PF01571">
    <property type="entry name" value="GCV_T"/>
    <property type="match status" value="1"/>
</dbReference>
<name>A0A917FPW6_9GAMM</name>
<dbReference type="PANTHER" id="PTHR43757">
    <property type="entry name" value="AMINOMETHYLTRANSFERASE"/>
    <property type="match status" value="1"/>
</dbReference>
<feature type="binding site" evidence="8">
    <location>
        <position position="190"/>
    </location>
    <ligand>
        <name>substrate</name>
    </ligand>
</feature>
<dbReference type="Gene3D" id="3.30.1360.120">
    <property type="entry name" value="Probable tRNA modification gtpase trme, domain 1"/>
    <property type="match status" value="1"/>
</dbReference>
<sequence length="356" mass="39436">MNKTSLYQAHLDAGAKMVDFGGWQMPINYGSQLEEHHAVRQHCGLFDVSHMTIIDVAGEDATDFLYKLLAGDIKKTDVNQALYSTMLNEDGGVIDDLIVYKQSDERYRIISNAATRQKDLAWILQQADDFKVTIEEQSELSILALQGPHSEQLLNSVLSFDFSDLKKFRATQSDDLFIGRTGYTGEDGFELLVPNNQANGLWDKLVQAGAKPCGLGARDTLRLEAGMHLYGQDMDESISPVNCGLAWSVRKNNYDFIGGNVIKTQRQQGADQRLVGLVLSGRGVLRHGQNLFNNDREIGVITSGGFSPTTESAIALARIPASLKTDTLQVEIRKKQLPCRVVKPTFVRNGQSLIEE</sequence>
<dbReference type="InterPro" id="IPR006222">
    <property type="entry name" value="GCVT_N"/>
</dbReference>
<evidence type="ECO:0000259" key="10">
    <source>
        <dbReference type="Pfam" id="PF08669"/>
    </source>
</evidence>
<keyword evidence="3 7" id="KW-0032">Aminotransferase</keyword>
<dbReference type="GO" id="GO:0008483">
    <property type="term" value="F:transaminase activity"/>
    <property type="evidence" value="ECO:0007669"/>
    <property type="project" value="UniProtKB-KW"/>
</dbReference>
<dbReference type="SUPFAM" id="SSF101790">
    <property type="entry name" value="Aminomethyltransferase beta-barrel domain"/>
    <property type="match status" value="1"/>
</dbReference>
<dbReference type="HAMAP" id="MF_00259">
    <property type="entry name" value="GcvT"/>
    <property type="match status" value="1"/>
</dbReference>
<dbReference type="Gene3D" id="2.40.30.110">
    <property type="entry name" value="Aminomethyltransferase beta-barrel domains"/>
    <property type="match status" value="1"/>
</dbReference>
<protein>
    <recommendedName>
        <fullName evidence="2 7">Aminomethyltransferase</fullName>
        <ecNumber evidence="2 7">2.1.2.10</ecNumber>
    </recommendedName>
    <alternativeName>
        <fullName evidence="5 7">Glycine cleavage system T protein</fullName>
    </alternativeName>
</protein>
<dbReference type="InterPro" id="IPR027266">
    <property type="entry name" value="TrmE/GcvT-like"/>
</dbReference>
<evidence type="ECO:0000256" key="4">
    <source>
        <dbReference type="ARBA" id="ARBA00022679"/>
    </source>
</evidence>
<dbReference type="InterPro" id="IPR028896">
    <property type="entry name" value="GcvT/YgfZ/DmdA"/>
</dbReference>
<dbReference type="NCBIfam" id="NF001567">
    <property type="entry name" value="PRK00389.1"/>
    <property type="match status" value="1"/>
</dbReference>
<comment type="function">
    <text evidence="7">The glycine cleavage system catalyzes the degradation of glycine.</text>
</comment>
<dbReference type="RefSeq" id="WP_188365342.1">
    <property type="nucleotide sequence ID" value="NZ_BAABJF010000001.1"/>
</dbReference>
<dbReference type="SUPFAM" id="SSF103025">
    <property type="entry name" value="Folate-binding domain"/>
    <property type="match status" value="1"/>
</dbReference>
<reference evidence="11" key="2">
    <citation type="submission" date="2020-09" db="EMBL/GenBank/DDBJ databases">
        <authorList>
            <person name="Sun Q."/>
            <person name="Zhou Y."/>
        </authorList>
    </citation>
    <scope>NUCLEOTIDE SEQUENCE</scope>
    <source>
        <strain evidence="11">CGMCC 1.12181</strain>
    </source>
</reference>
<dbReference type="EMBL" id="BMEO01000006">
    <property type="protein sequence ID" value="GGF96556.1"/>
    <property type="molecule type" value="Genomic_DNA"/>
</dbReference>
<dbReference type="GO" id="GO:0004047">
    <property type="term" value="F:aminomethyltransferase activity"/>
    <property type="evidence" value="ECO:0007669"/>
    <property type="project" value="UniProtKB-UniRule"/>
</dbReference>
<dbReference type="Pfam" id="PF08669">
    <property type="entry name" value="GCV_T_C"/>
    <property type="match status" value="1"/>
</dbReference>
<dbReference type="GO" id="GO:0005829">
    <property type="term" value="C:cytosol"/>
    <property type="evidence" value="ECO:0007669"/>
    <property type="project" value="TreeGrafter"/>
</dbReference>
<evidence type="ECO:0000259" key="9">
    <source>
        <dbReference type="Pfam" id="PF01571"/>
    </source>
</evidence>
<evidence type="ECO:0000256" key="6">
    <source>
        <dbReference type="ARBA" id="ARBA00047665"/>
    </source>
</evidence>
<dbReference type="InterPro" id="IPR006223">
    <property type="entry name" value="GcvT"/>
</dbReference>
<dbReference type="FunFam" id="3.30.70.1400:FF:000001">
    <property type="entry name" value="Aminomethyltransferase"/>
    <property type="match status" value="1"/>
</dbReference>
<evidence type="ECO:0000256" key="2">
    <source>
        <dbReference type="ARBA" id="ARBA00012616"/>
    </source>
</evidence>
<keyword evidence="12" id="KW-1185">Reference proteome</keyword>
<evidence type="ECO:0000313" key="11">
    <source>
        <dbReference type="EMBL" id="GGF96556.1"/>
    </source>
</evidence>
<dbReference type="InterPro" id="IPR013977">
    <property type="entry name" value="GcvT_C"/>
</dbReference>
<dbReference type="GO" id="GO:0019464">
    <property type="term" value="P:glycine decarboxylation via glycine cleavage system"/>
    <property type="evidence" value="ECO:0007669"/>
    <property type="project" value="UniProtKB-UniRule"/>
</dbReference>
<evidence type="ECO:0000256" key="1">
    <source>
        <dbReference type="ARBA" id="ARBA00008609"/>
    </source>
</evidence>
<evidence type="ECO:0000256" key="7">
    <source>
        <dbReference type="HAMAP-Rule" id="MF_00259"/>
    </source>
</evidence>
<dbReference type="GO" id="GO:0005960">
    <property type="term" value="C:glycine cleavage complex"/>
    <property type="evidence" value="ECO:0007669"/>
    <property type="project" value="InterPro"/>
</dbReference>
<comment type="subunit">
    <text evidence="7">The glycine cleavage system is composed of four proteins: P, T, L and H.</text>
</comment>
<comment type="catalytic activity">
    <reaction evidence="6 7">
        <text>N(6)-[(R)-S(8)-aminomethyldihydrolipoyl]-L-lysyl-[protein] + (6S)-5,6,7,8-tetrahydrofolate = N(6)-[(R)-dihydrolipoyl]-L-lysyl-[protein] + (6R)-5,10-methylene-5,6,7,8-tetrahydrofolate + NH4(+)</text>
        <dbReference type="Rhea" id="RHEA:16945"/>
        <dbReference type="Rhea" id="RHEA-COMP:10475"/>
        <dbReference type="Rhea" id="RHEA-COMP:10492"/>
        <dbReference type="ChEBI" id="CHEBI:15636"/>
        <dbReference type="ChEBI" id="CHEBI:28938"/>
        <dbReference type="ChEBI" id="CHEBI:57453"/>
        <dbReference type="ChEBI" id="CHEBI:83100"/>
        <dbReference type="ChEBI" id="CHEBI:83143"/>
        <dbReference type="EC" id="2.1.2.10"/>
    </reaction>
</comment>
<dbReference type="Gene3D" id="3.30.70.1400">
    <property type="entry name" value="Aminomethyltransferase beta-barrel domains"/>
    <property type="match status" value="1"/>
</dbReference>
<organism evidence="11 12">
    <name type="scientific">Marinicella pacifica</name>
    <dbReference type="NCBI Taxonomy" id="1171543"/>
    <lineage>
        <taxon>Bacteria</taxon>
        <taxon>Pseudomonadati</taxon>
        <taxon>Pseudomonadota</taxon>
        <taxon>Gammaproteobacteria</taxon>
        <taxon>Lysobacterales</taxon>
        <taxon>Marinicellaceae</taxon>
        <taxon>Marinicella</taxon>
    </lineage>
</organism>
<dbReference type="InterPro" id="IPR022903">
    <property type="entry name" value="GcvT_bac"/>
</dbReference>
<dbReference type="PIRSF" id="PIRSF006487">
    <property type="entry name" value="GcvT"/>
    <property type="match status" value="1"/>
</dbReference>
<feature type="domain" description="Aminomethyltransferase C-terminal" evidence="10">
    <location>
        <begin position="273"/>
        <end position="347"/>
    </location>
</feature>
<evidence type="ECO:0000256" key="5">
    <source>
        <dbReference type="ARBA" id="ARBA00031395"/>
    </source>
</evidence>
<dbReference type="AlphaFoldDB" id="A0A917FPW6"/>
<dbReference type="InterPro" id="IPR029043">
    <property type="entry name" value="GcvT/YgfZ_C"/>
</dbReference>
<feature type="domain" description="GCVT N-terminal" evidence="9">
    <location>
        <begin position="6"/>
        <end position="252"/>
    </location>
</feature>
<keyword evidence="4 7" id="KW-0808">Transferase</keyword>
<dbReference type="PANTHER" id="PTHR43757:SF2">
    <property type="entry name" value="AMINOMETHYLTRANSFERASE, MITOCHONDRIAL"/>
    <property type="match status" value="1"/>
</dbReference>
<dbReference type="Proteomes" id="UP000605253">
    <property type="component" value="Unassembled WGS sequence"/>
</dbReference>
<gene>
    <name evidence="7 11" type="primary">gcvT</name>
    <name evidence="11" type="ORF">GCM10011365_17410</name>
</gene>
<dbReference type="Gene3D" id="4.10.1250.10">
    <property type="entry name" value="Aminomethyltransferase fragment"/>
    <property type="match status" value="1"/>
</dbReference>
<dbReference type="NCBIfam" id="TIGR00528">
    <property type="entry name" value="gcvT"/>
    <property type="match status" value="1"/>
</dbReference>
<dbReference type="EC" id="2.1.2.10" evidence="2 7"/>
<evidence type="ECO:0000256" key="3">
    <source>
        <dbReference type="ARBA" id="ARBA00022576"/>
    </source>
</evidence>
<comment type="caution">
    <text evidence="11">The sequence shown here is derived from an EMBL/GenBank/DDBJ whole genome shotgun (WGS) entry which is preliminary data.</text>
</comment>
<accession>A0A917FPW6</accession>
<comment type="similarity">
    <text evidence="1 7">Belongs to the GcvT family.</text>
</comment>
<proteinExistence type="inferred from homology"/>